<gene>
    <name evidence="2" type="ORF">L0P62_00160</name>
</gene>
<dbReference type="AlphaFoldDB" id="A0A9Q4AAL2"/>
<dbReference type="RefSeq" id="WP_226807428.1">
    <property type="nucleotide sequence ID" value="NZ_JAJBNW010000003.1"/>
</dbReference>
<keyword evidence="1" id="KW-0472">Membrane</keyword>
<protein>
    <submittedName>
        <fullName evidence="2">DMT family transporter</fullName>
    </submittedName>
</protein>
<organism evidence="2 3">
    <name type="scientific">Anaerosalibacter bizertensis</name>
    <dbReference type="NCBI Taxonomy" id="932217"/>
    <lineage>
        <taxon>Bacteria</taxon>
        <taxon>Bacillati</taxon>
        <taxon>Bacillota</taxon>
        <taxon>Tissierellia</taxon>
        <taxon>Tissierellales</taxon>
        <taxon>Sporanaerobacteraceae</taxon>
        <taxon>Anaerosalibacter</taxon>
    </lineage>
</organism>
<keyword evidence="3" id="KW-1185">Reference proteome</keyword>
<dbReference type="PANTHER" id="PTHR34821">
    <property type="entry name" value="INNER MEMBRANE PROTEIN YDCZ"/>
    <property type="match status" value="1"/>
</dbReference>
<sequence>MGILFSAIAGILVSLQSVFNTRVSDKIGLWETNTMVHFIGFIFCLIIMLGFSNGSYEKLGEVNKLYFLGGIFGGLIVYSVMVGISLLGPTLSTSILLVVQLIIATMIDTFGLFESPKIEFHFTKPLGVLIMIIGIVVFKLKG</sequence>
<proteinExistence type="predicted"/>
<dbReference type="InterPro" id="IPR006750">
    <property type="entry name" value="YdcZ"/>
</dbReference>
<feature type="transmembrane region" description="Helical" evidence="1">
    <location>
        <begin position="65"/>
        <end position="88"/>
    </location>
</feature>
<dbReference type="GO" id="GO:0005886">
    <property type="term" value="C:plasma membrane"/>
    <property type="evidence" value="ECO:0007669"/>
    <property type="project" value="TreeGrafter"/>
</dbReference>
<keyword evidence="1" id="KW-1133">Transmembrane helix</keyword>
<evidence type="ECO:0000313" key="3">
    <source>
        <dbReference type="Proteomes" id="UP001108123"/>
    </source>
</evidence>
<dbReference type="Proteomes" id="UP001108123">
    <property type="component" value="Unassembled WGS sequence"/>
</dbReference>
<feature type="transmembrane region" description="Helical" evidence="1">
    <location>
        <begin position="94"/>
        <end position="113"/>
    </location>
</feature>
<accession>A0A9Q4AAL2</accession>
<comment type="caution">
    <text evidence="2">The sequence shown here is derived from an EMBL/GenBank/DDBJ whole genome shotgun (WGS) entry which is preliminary data.</text>
</comment>
<dbReference type="EMBL" id="JAKNID010000001">
    <property type="protein sequence ID" value="MCG4563852.1"/>
    <property type="molecule type" value="Genomic_DNA"/>
</dbReference>
<dbReference type="PANTHER" id="PTHR34821:SF3">
    <property type="entry name" value="MEMBRANE PROTEIN"/>
    <property type="match status" value="1"/>
</dbReference>
<evidence type="ECO:0000313" key="2">
    <source>
        <dbReference type="EMBL" id="MCG4563852.1"/>
    </source>
</evidence>
<dbReference type="Pfam" id="PF04657">
    <property type="entry name" value="DMT_YdcZ"/>
    <property type="match status" value="1"/>
</dbReference>
<feature type="transmembrane region" description="Helical" evidence="1">
    <location>
        <begin position="36"/>
        <end position="53"/>
    </location>
</feature>
<keyword evidence="1" id="KW-0812">Transmembrane</keyword>
<name>A0A9Q4AAL2_9FIRM</name>
<evidence type="ECO:0000256" key="1">
    <source>
        <dbReference type="SAM" id="Phobius"/>
    </source>
</evidence>
<reference evidence="2" key="1">
    <citation type="submission" date="2022-01" db="EMBL/GenBank/DDBJ databases">
        <title>Collection of gut derived symbiotic bacterial strains cultured from healthy donors.</title>
        <authorList>
            <person name="Lin H."/>
            <person name="Kohout C."/>
            <person name="Waligurski E."/>
            <person name="Pamer E.G."/>
        </authorList>
    </citation>
    <scope>NUCLEOTIDE SEQUENCE</scope>
    <source>
        <strain evidence="2">MSK.14.39</strain>
    </source>
</reference>
<feature type="transmembrane region" description="Helical" evidence="1">
    <location>
        <begin position="125"/>
        <end position="141"/>
    </location>
</feature>